<name>A0A0F9JAQ7_9ZZZZ</name>
<dbReference type="AlphaFoldDB" id="A0A0F9JAQ7"/>
<accession>A0A0F9JAQ7</accession>
<sequence length="162" mass="18381">MTGFQKVSGFAPYPEPHLEPPYPPDNSFMLVRMNIEPGQVVEIDASRGDQWAYGAYFRPSHFIYVGSPDLWILKKSRVDGAEFIISDTPCDTYKPTCPTWVDWPPFSCLHLPRLFLFIENRGKEVGHFISRFAGNFVATLGFDTLPERSGYPCPTKIGGPYR</sequence>
<evidence type="ECO:0000313" key="1">
    <source>
        <dbReference type="EMBL" id="KKL96187.1"/>
    </source>
</evidence>
<proteinExistence type="predicted"/>
<organism evidence="1">
    <name type="scientific">marine sediment metagenome</name>
    <dbReference type="NCBI Taxonomy" id="412755"/>
    <lineage>
        <taxon>unclassified sequences</taxon>
        <taxon>metagenomes</taxon>
        <taxon>ecological metagenomes</taxon>
    </lineage>
</organism>
<gene>
    <name evidence="1" type="ORF">LCGC14_1846990</name>
</gene>
<comment type="caution">
    <text evidence="1">The sequence shown here is derived from an EMBL/GenBank/DDBJ whole genome shotgun (WGS) entry which is preliminary data.</text>
</comment>
<protein>
    <submittedName>
        <fullName evidence="1">Uncharacterized protein</fullName>
    </submittedName>
</protein>
<dbReference type="EMBL" id="LAZR01018497">
    <property type="protein sequence ID" value="KKL96187.1"/>
    <property type="molecule type" value="Genomic_DNA"/>
</dbReference>
<reference evidence="1" key="1">
    <citation type="journal article" date="2015" name="Nature">
        <title>Complex archaea that bridge the gap between prokaryotes and eukaryotes.</title>
        <authorList>
            <person name="Spang A."/>
            <person name="Saw J.H."/>
            <person name="Jorgensen S.L."/>
            <person name="Zaremba-Niedzwiedzka K."/>
            <person name="Martijn J."/>
            <person name="Lind A.E."/>
            <person name="van Eijk R."/>
            <person name="Schleper C."/>
            <person name="Guy L."/>
            <person name="Ettema T.J."/>
        </authorList>
    </citation>
    <scope>NUCLEOTIDE SEQUENCE</scope>
</reference>